<dbReference type="GO" id="GO:0016874">
    <property type="term" value="F:ligase activity"/>
    <property type="evidence" value="ECO:0007669"/>
    <property type="project" value="UniProtKB-KW"/>
</dbReference>
<evidence type="ECO:0000313" key="3">
    <source>
        <dbReference type="Proteomes" id="UP000192247"/>
    </source>
</evidence>
<sequence length="614" mass="71217">MESTLPARNTVEFDHFLKVHRHQLETSCVPEHLWEALHRKLRDETFDAGESFMFARIRSDDEDTDDDEGDLEVVVSREDGIDKTDPSQIYLCVHAWTFRPNDARRVLLSNAGLRSRLAALMDMDSTSINDVLPRLWRLTQTYSLNTSQAEDAVPIWYVTDDLGSRIGHSREPNFRLVPFFYGPHQVAYSLLFPIENVEVNDVVTRNYVEGPWNDEATVRALLLPWYDFDFRETDFRQYEPEEQFFQSGRQNETLPEANGFAYEGDHTPQTLPRRPKVFTEYLVLQENLRADGRYEVTEHFEGADIVWLNTHFKDFANLKKEYPNVLINQFPFEHVLTVKDLFAVVGRRGAPPPRGLETFPDWLPTSFNLMTELPKFAGYFQRREAAGLDNHWIVKPFNLARSLDTHLTDSLEFIARLATTGPKIACKYISDPVLFNREGIGRVKFDVRYCVLLRDTCPLRLLVHRKFYLRFANRPFALDELDVYEKHFTVMNYADDVEMQNMLCDDFVVKFQQQTGVTWEAVEGKIFAAFRSLFRNAISLPPPQGLGYNPQSRAMYAVDLMLERRDGGIQPKLLELNWAPDCKRACQFYPTFFGDIFDALFKDDLTSGNVISIV</sequence>
<dbReference type="InterPro" id="IPR057954">
    <property type="entry name" value="SET_TTL12"/>
</dbReference>
<reference evidence="2 3" key="1">
    <citation type="journal article" date="2017" name="Gigascience">
        <title>Draft genome of the honey bee ectoparasitic mite, Tropilaelaps mercedesae, is shaped by the parasitic life history.</title>
        <authorList>
            <person name="Dong X."/>
            <person name="Armstrong S.D."/>
            <person name="Xia D."/>
            <person name="Makepeace B.L."/>
            <person name="Darby A.C."/>
            <person name="Kadowaki T."/>
        </authorList>
    </citation>
    <scope>NUCLEOTIDE SEQUENCE [LARGE SCALE GENOMIC DNA]</scope>
    <source>
        <strain evidence="2">Wuxi-XJTLU</strain>
    </source>
</reference>
<feature type="domain" description="Tubulin--tyrosine ligase-like protein 12 SET-like" evidence="1">
    <location>
        <begin position="70"/>
        <end position="227"/>
    </location>
</feature>
<dbReference type="Pfam" id="PF25556">
    <property type="entry name" value="SET_TTL"/>
    <property type="match status" value="1"/>
</dbReference>
<protein>
    <submittedName>
        <fullName evidence="2">Tubulin--tyrosine ligase protein 12-like</fullName>
    </submittedName>
</protein>
<evidence type="ECO:0000259" key="1">
    <source>
        <dbReference type="Pfam" id="PF25556"/>
    </source>
</evidence>
<dbReference type="InParanoid" id="A0A1V9XPF2"/>
<dbReference type="Proteomes" id="UP000192247">
    <property type="component" value="Unassembled WGS sequence"/>
</dbReference>
<keyword evidence="3" id="KW-1185">Reference proteome</keyword>
<dbReference type="OrthoDB" id="60477at2759"/>
<dbReference type="STRING" id="418985.A0A1V9XPF2"/>
<dbReference type="InterPro" id="IPR004344">
    <property type="entry name" value="TTL/TTLL_fam"/>
</dbReference>
<dbReference type="Pfam" id="PF03133">
    <property type="entry name" value="TTL"/>
    <property type="match status" value="1"/>
</dbReference>
<evidence type="ECO:0000313" key="2">
    <source>
        <dbReference type="EMBL" id="OQR75272.1"/>
    </source>
</evidence>
<dbReference type="FunCoup" id="A0A1V9XPF2">
    <property type="interactions" value="1438"/>
</dbReference>
<dbReference type="EMBL" id="MNPL01006611">
    <property type="protein sequence ID" value="OQR75272.1"/>
    <property type="molecule type" value="Genomic_DNA"/>
</dbReference>
<accession>A0A1V9XPF2</accession>
<keyword evidence="2" id="KW-0436">Ligase</keyword>
<dbReference type="Gene3D" id="3.30.470.20">
    <property type="entry name" value="ATP-grasp fold, B domain"/>
    <property type="match status" value="1"/>
</dbReference>
<dbReference type="InterPro" id="IPR027749">
    <property type="entry name" value="TTLL12"/>
</dbReference>
<dbReference type="PANTHER" id="PTHR46088:SF1">
    <property type="entry name" value="TUBULIN--TYROSINE LIGASE-LIKE PROTEIN 12"/>
    <property type="match status" value="1"/>
</dbReference>
<dbReference type="PANTHER" id="PTHR46088">
    <property type="entry name" value="TUBULIN--TYROSINE LIGASE-LIKE PROTEIN 12"/>
    <property type="match status" value="1"/>
</dbReference>
<name>A0A1V9XPF2_9ACAR</name>
<dbReference type="AlphaFoldDB" id="A0A1V9XPF2"/>
<gene>
    <name evidence="2" type="ORF">BIW11_08530</name>
</gene>
<dbReference type="GO" id="GO:0005737">
    <property type="term" value="C:cytoplasm"/>
    <property type="evidence" value="ECO:0007669"/>
    <property type="project" value="TreeGrafter"/>
</dbReference>
<organism evidence="2 3">
    <name type="scientific">Tropilaelaps mercedesae</name>
    <dbReference type="NCBI Taxonomy" id="418985"/>
    <lineage>
        <taxon>Eukaryota</taxon>
        <taxon>Metazoa</taxon>
        <taxon>Ecdysozoa</taxon>
        <taxon>Arthropoda</taxon>
        <taxon>Chelicerata</taxon>
        <taxon>Arachnida</taxon>
        <taxon>Acari</taxon>
        <taxon>Parasitiformes</taxon>
        <taxon>Mesostigmata</taxon>
        <taxon>Gamasina</taxon>
        <taxon>Dermanyssoidea</taxon>
        <taxon>Laelapidae</taxon>
        <taxon>Tropilaelaps</taxon>
    </lineage>
</organism>
<comment type="caution">
    <text evidence="2">The sequence shown here is derived from an EMBL/GenBank/DDBJ whole genome shotgun (WGS) entry which is preliminary data.</text>
</comment>
<dbReference type="PROSITE" id="PS51221">
    <property type="entry name" value="TTL"/>
    <property type="match status" value="1"/>
</dbReference>
<proteinExistence type="predicted"/>